<accession>A0A7W5C1K8</accession>
<feature type="domain" description="Exonuclease" evidence="3">
    <location>
        <begin position="30"/>
        <end position="203"/>
    </location>
</feature>
<dbReference type="SMART" id="SM00479">
    <property type="entry name" value="EXOIII"/>
    <property type="match status" value="1"/>
</dbReference>
<proteinExistence type="predicted"/>
<keyword evidence="4" id="KW-0548">Nucleotidyltransferase</keyword>
<protein>
    <submittedName>
        <fullName evidence="4">DNA polymerase-3 subunit epsilon</fullName>
        <ecNumber evidence="4">2.7.7.7</ecNumber>
    </submittedName>
</protein>
<evidence type="ECO:0000256" key="2">
    <source>
        <dbReference type="ARBA" id="ARBA00022839"/>
    </source>
</evidence>
<comment type="caution">
    <text evidence="4">The sequence shown here is derived from an EMBL/GenBank/DDBJ whole genome shotgun (WGS) entry which is preliminary data.</text>
</comment>
<dbReference type="InterPro" id="IPR036397">
    <property type="entry name" value="RNaseH_sf"/>
</dbReference>
<dbReference type="GO" id="GO:0004527">
    <property type="term" value="F:exonuclease activity"/>
    <property type="evidence" value="ECO:0007669"/>
    <property type="project" value="UniProtKB-KW"/>
</dbReference>
<keyword evidence="2" id="KW-0378">Hydrolase</keyword>
<evidence type="ECO:0000313" key="4">
    <source>
        <dbReference type="EMBL" id="MBB3142942.1"/>
    </source>
</evidence>
<keyword evidence="5" id="KW-1185">Reference proteome</keyword>
<keyword evidence="1" id="KW-0540">Nuclease</keyword>
<dbReference type="SUPFAM" id="SSF53098">
    <property type="entry name" value="Ribonuclease H-like"/>
    <property type="match status" value="1"/>
</dbReference>
<dbReference type="CDD" id="cd06127">
    <property type="entry name" value="DEDDh"/>
    <property type="match status" value="1"/>
</dbReference>
<keyword evidence="2" id="KW-0269">Exonuclease</keyword>
<evidence type="ECO:0000256" key="1">
    <source>
        <dbReference type="ARBA" id="ARBA00022722"/>
    </source>
</evidence>
<keyword evidence="4" id="KW-0808">Transferase</keyword>
<dbReference type="AlphaFoldDB" id="A0A7W5C1K8"/>
<name>A0A7W5C1K8_9GAMM</name>
<dbReference type="EC" id="2.7.7.7" evidence="4"/>
<reference evidence="4 5" key="1">
    <citation type="submission" date="2020-08" db="EMBL/GenBank/DDBJ databases">
        <title>Genomic Encyclopedia of Type Strains, Phase III (KMG-III): the genomes of soil and plant-associated and newly described type strains.</title>
        <authorList>
            <person name="Whitman W."/>
        </authorList>
    </citation>
    <scope>NUCLEOTIDE SEQUENCE [LARGE SCALE GENOMIC DNA]</scope>
    <source>
        <strain evidence="4 5">CECT 5995</strain>
    </source>
</reference>
<dbReference type="RefSeq" id="WP_183389292.1">
    <property type="nucleotide sequence ID" value="NZ_JACHXM010000030.1"/>
</dbReference>
<evidence type="ECO:0000259" key="3">
    <source>
        <dbReference type="SMART" id="SM00479"/>
    </source>
</evidence>
<dbReference type="EMBL" id="JACHXM010000030">
    <property type="protein sequence ID" value="MBB3142942.1"/>
    <property type="molecule type" value="Genomic_DNA"/>
</dbReference>
<dbReference type="InterPro" id="IPR012337">
    <property type="entry name" value="RNaseH-like_sf"/>
</dbReference>
<gene>
    <name evidence="4" type="ORF">FHR96_003847</name>
</gene>
<evidence type="ECO:0000313" key="5">
    <source>
        <dbReference type="Proteomes" id="UP000525987"/>
    </source>
</evidence>
<sequence>MLRTLRRVVDRHRHAHGHYGWLFHPYTGEELVALAVQATEGDARLAEPLVIAAVRLRGDRILTSESLELRLAPTSGLDADTIRHHCLRGIDLDDGVGMDQALAGLLDFVGNRPLVSWRLDQELALINRQLRRHFGFDLPNAGIDLAQLYQRRQRHYHPQLEPVAPFERVAERLGVPVMGRHSALGTAVTTALMHLRLARQATPARHSG</sequence>
<organism evidence="4 5">
    <name type="scientific">Halomonas organivorans</name>
    <dbReference type="NCBI Taxonomy" id="257772"/>
    <lineage>
        <taxon>Bacteria</taxon>
        <taxon>Pseudomonadati</taxon>
        <taxon>Pseudomonadota</taxon>
        <taxon>Gammaproteobacteria</taxon>
        <taxon>Oceanospirillales</taxon>
        <taxon>Halomonadaceae</taxon>
        <taxon>Halomonas</taxon>
    </lineage>
</organism>
<dbReference type="InterPro" id="IPR013520">
    <property type="entry name" value="Ribonucl_H"/>
</dbReference>
<dbReference type="Proteomes" id="UP000525987">
    <property type="component" value="Unassembled WGS sequence"/>
</dbReference>
<dbReference type="Gene3D" id="3.30.420.10">
    <property type="entry name" value="Ribonuclease H-like superfamily/Ribonuclease H"/>
    <property type="match status" value="1"/>
</dbReference>
<dbReference type="GO" id="GO:0003887">
    <property type="term" value="F:DNA-directed DNA polymerase activity"/>
    <property type="evidence" value="ECO:0007669"/>
    <property type="project" value="UniProtKB-EC"/>
</dbReference>
<dbReference type="GO" id="GO:0003676">
    <property type="term" value="F:nucleic acid binding"/>
    <property type="evidence" value="ECO:0007669"/>
    <property type="project" value="InterPro"/>
</dbReference>